<dbReference type="AlphaFoldDB" id="A0A674E220"/>
<reference evidence="1" key="2">
    <citation type="submission" date="2025-09" db="UniProtKB">
        <authorList>
            <consortium name="Ensembl"/>
        </authorList>
    </citation>
    <scope>IDENTIFICATION</scope>
</reference>
<accession>A0A674E220</accession>
<proteinExistence type="predicted"/>
<dbReference type="GeneTree" id="ENSGT00990000213828"/>
<evidence type="ECO:0000313" key="1">
    <source>
        <dbReference type="Ensembl" id="ENSSTUP00000101894.1"/>
    </source>
</evidence>
<dbReference type="Ensembl" id="ENSSTUT00000109291.1">
    <property type="protein sequence ID" value="ENSSTUP00000101894.1"/>
    <property type="gene ID" value="ENSSTUG00000045564.1"/>
</dbReference>
<protein>
    <submittedName>
        <fullName evidence="1">Uncharacterized protein</fullName>
    </submittedName>
</protein>
<name>A0A674E220_SALTR</name>
<keyword evidence="2" id="KW-1185">Reference proteome</keyword>
<reference evidence="1" key="1">
    <citation type="submission" date="2025-08" db="UniProtKB">
        <authorList>
            <consortium name="Ensembl"/>
        </authorList>
    </citation>
    <scope>IDENTIFICATION</scope>
</reference>
<dbReference type="InParanoid" id="A0A674E220"/>
<dbReference type="Proteomes" id="UP000472277">
    <property type="component" value="Unassembled WGS sequence"/>
</dbReference>
<evidence type="ECO:0000313" key="2">
    <source>
        <dbReference type="Proteomes" id="UP000472277"/>
    </source>
</evidence>
<sequence length="80" mass="8885">PVPIDQVVLLPSEGYVWSCRQSIFDEMKKRFSQIENAAEEPRVLCIVQDTTNLYFHCWLPPPSPPSPPANITGVNTAASS</sequence>
<organism evidence="1 2">
    <name type="scientific">Salmo trutta</name>
    <name type="common">Brown trout</name>
    <dbReference type="NCBI Taxonomy" id="8032"/>
    <lineage>
        <taxon>Eukaryota</taxon>
        <taxon>Metazoa</taxon>
        <taxon>Chordata</taxon>
        <taxon>Craniata</taxon>
        <taxon>Vertebrata</taxon>
        <taxon>Euteleostomi</taxon>
        <taxon>Actinopterygii</taxon>
        <taxon>Neopterygii</taxon>
        <taxon>Teleostei</taxon>
        <taxon>Protacanthopterygii</taxon>
        <taxon>Salmoniformes</taxon>
        <taxon>Salmonidae</taxon>
        <taxon>Salmoninae</taxon>
        <taxon>Salmo</taxon>
    </lineage>
</organism>